<gene>
    <name evidence="2" type="ORF">OUY22_26110</name>
</gene>
<sequence length="250" mass="27439">MTIDHQVSPWFTRAPVSPVQERVIQRICARSAPAGTPVHVSDLPFGGVQIWMDGDEDRWSLYHRMARELRLAGWHVEPAADRLLVLGWSADGLTHRVQVLAAALDGRLADHDLTVFMAVTIATRLSQEGKSPETVVDEVEARLRDDLRWPDRLADLDGLQRTATLEPLRLRLAQVVGLEAKVRRRCAEHLSLAVRVATAVAGGSVPPRARLSRLNACLSERVVAASVPNRPPGRSSDVVPSLTDCASSPR</sequence>
<evidence type="ECO:0000313" key="3">
    <source>
        <dbReference type="Proteomes" id="UP001144036"/>
    </source>
</evidence>
<reference evidence="2" key="1">
    <citation type="submission" date="2022-11" db="EMBL/GenBank/DDBJ databases">
        <title>Nonomuraea corallina sp. nov., a new species of the genus Nonomuraea isolated from sea side sediment in Thai sea.</title>
        <authorList>
            <person name="Ngamcharungchit C."/>
            <person name="Matsumoto A."/>
            <person name="Suriyachadkun C."/>
            <person name="Panbangred W."/>
            <person name="Inahashi Y."/>
            <person name="Intra B."/>
        </authorList>
    </citation>
    <scope>NUCLEOTIDE SEQUENCE</scope>
    <source>
        <strain evidence="2">MCN248</strain>
    </source>
</reference>
<proteinExistence type="predicted"/>
<protein>
    <submittedName>
        <fullName evidence="2">Uncharacterized protein</fullName>
    </submittedName>
</protein>
<feature type="region of interest" description="Disordered" evidence="1">
    <location>
        <begin position="226"/>
        <end position="250"/>
    </location>
</feature>
<dbReference type="Proteomes" id="UP001144036">
    <property type="component" value="Unassembled WGS sequence"/>
</dbReference>
<organism evidence="2 3">
    <name type="scientific">Nonomuraea corallina</name>
    <dbReference type="NCBI Taxonomy" id="2989783"/>
    <lineage>
        <taxon>Bacteria</taxon>
        <taxon>Bacillati</taxon>
        <taxon>Actinomycetota</taxon>
        <taxon>Actinomycetes</taxon>
        <taxon>Streptosporangiales</taxon>
        <taxon>Streptosporangiaceae</taxon>
        <taxon>Nonomuraea</taxon>
    </lineage>
</organism>
<name>A0ABT4SI46_9ACTN</name>
<evidence type="ECO:0000313" key="2">
    <source>
        <dbReference type="EMBL" id="MDA0636897.1"/>
    </source>
</evidence>
<comment type="caution">
    <text evidence="2">The sequence shown here is derived from an EMBL/GenBank/DDBJ whole genome shotgun (WGS) entry which is preliminary data.</text>
</comment>
<keyword evidence="3" id="KW-1185">Reference proteome</keyword>
<dbReference type="EMBL" id="JAPNNL010000127">
    <property type="protein sequence ID" value="MDA0636897.1"/>
    <property type="molecule type" value="Genomic_DNA"/>
</dbReference>
<evidence type="ECO:0000256" key="1">
    <source>
        <dbReference type="SAM" id="MobiDB-lite"/>
    </source>
</evidence>
<accession>A0ABT4SI46</accession>
<dbReference type="RefSeq" id="WP_270157797.1">
    <property type="nucleotide sequence ID" value="NZ_JAPNNL010000127.1"/>
</dbReference>